<evidence type="ECO:0000259" key="1">
    <source>
        <dbReference type="Pfam" id="PF10551"/>
    </source>
</evidence>
<feature type="domain" description="MULE transposase" evidence="1">
    <location>
        <begin position="5"/>
        <end position="41"/>
    </location>
</feature>
<dbReference type="AlphaFoldDB" id="A0AAV2DXH1"/>
<sequence length="77" mass="8975">MLGEKVIHTIVTDGDKVMQNAIQNVFPHATHRLCAWHLSNNIKSNVKNKPEFVEGWSKFEDGDHMEVEFEEKWRALL</sequence>
<dbReference type="PANTHER" id="PTHR47718:SF15">
    <property type="entry name" value="PROTEIN FAR1-RELATED SEQUENCE 5-LIKE"/>
    <property type="match status" value="1"/>
</dbReference>
<accession>A0AAV2DXH1</accession>
<name>A0AAV2DXH1_9ROSI</name>
<dbReference type="Proteomes" id="UP001497516">
    <property type="component" value="Chromosome 3"/>
</dbReference>
<dbReference type="EMBL" id="OZ034816">
    <property type="protein sequence ID" value="CAL1378366.1"/>
    <property type="molecule type" value="Genomic_DNA"/>
</dbReference>
<protein>
    <recommendedName>
        <fullName evidence="1">MULE transposase domain-containing protein</fullName>
    </recommendedName>
</protein>
<dbReference type="InterPro" id="IPR018289">
    <property type="entry name" value="MULE_transposase_dom"/>
</dbReference>
<reference evidence="2 3" key="1">
    <citation type="submission" date="2024-04" db="EMBL/GenBank/DDBJ databases">
        <authorList>
            <person name="Fracassetti M."/>
        </authorList>
    </citation>
    <scope>NUCLEOTIDE SEQUENCE [LARGE SCALE GENOMIC DNA]</scope>
</reference>
<evidence type="ECO:0000313" key="2">
    <source>
        <dbReference type="EMBL" id="CAL1378366.1"/>
    </source>
</evidence>
<dbReference type="Pfam" id="PF10551">
    <property type="entry name" value="MULE"/>
    <property type="match status" value="1"/>
</dbReference>
<proteinExistence type="predicted"/>
<gene>
    <name evidence="2" type="ORF">LTRI10_LOCUS19953</name>
</gene>
<organism evidence="2 3">
    <name type="scientific">Linum trigynum</name>
    <dbReference type="NCBI Taxonomy" id="586398"/>
    <lineage>
        <taxon>Eukaryota</taxon>
        <taxon>Viridiplantae</taxon>
        <taxon>Streptophyta</taxon>
        <taxon>Embryophyta</taxon>
        <taxon>Tracheophyta</taxon>
        <taxon>Spermatophyta</taxon>
        <taxon>Magnoliopsida</taxon>
        <taxon>eudicotyledons</taxon>
        <taxon>Gunneridae</taxon>
        <taxon>Pentapetalae</taxon>
        <taxon>rosids</taxon>
        <taxon>fabids</taxon>
        <taxon>Malpighiales</taxon>
        <taxon>Linaceae</taxon>
        <taxon>Linum</taxon>
    </lineage>
</organism>
<keyword evidence="3" id="KW-1185">Reference proteome</keyword>
<dbReference type="PANTHER" id="PTHR47718">
    <property type="entry name" value="OS01G0519700 PROTEIN"/>
    <property type="match status" value="1"/>
</dbReference>
<evidence type="ECO:0000313" key="3">
    <source>
        <dbReference type="Proteomes" id="UP001497516"/>
    </source>
</evidence>